<feature type="domain" description="PAS" evidence="6">
    <location>
        <begin position="134"/>
        <end position="206"/>
    </location>
</feature>
<dbReference type="SMART" id="SM00091">
    <property type="entry name" value="PAS"/>
    <property type="match status" value="3"/>
</dbReference>
<dbReference type="EMBL" id="NKXO01000060">
    <property type="protein sequence ID" value="PKQ65301.1"/>
    <property type="molecule type" value="Genomic_DNA"/>
</dbReference>
<evidence type="ECO:0000256" key="4">
    <source>
        <dbReference type="ARBA" id="ARBA00022679"/>
    </source>
</evidence>
<dbReference type="InterPro" id="IPR036097">
    <property type="entry name" value="HisK_dim/P_sf"/>
</dbReference>
<dbReference type="Gene3D" id="3.30.450.20">
    <property type="entry name" value="PAS domain"/>
    <property type="match status" value="3"/>
</dbReference>
<evidence type="ECO:0000259" key="7">
    <source>
        <dbReference type="PROSITE" id="PS50113"/>
    </source>
</evidence>
<dbReference type="SUPFAM" id="SSF47384">
    <property type="entry name" value="Homodimeric domain of signal transducing histidine kinase"/>
    <property type="match status" value="1"/>
</dbReference>
<evidence type="ECO:0000256" key="1">
    <source>
        <dbReference type="ARBA" id="ARBA00000085"/>
    </source>
</evidence>
<dbReference type="InterPro" id="IPR000700">
    <property type="entry name" value="PAS-assoc_C"/>
</dbReference>
<evidence type="ECO:0000256" key="5">
    <source>
        <dbReference type="ARBA" id="ARBA00022777"/>
    </source>
</evidence>
<dbReference type="RefSeq" id="WP_101359804.1">
    <property type="nucleotide sequence ID" value="NZ_NKXO01000060.1"/>
</dbReference>
<organism evidence="8 9">
    <name type="scientific">Raineya orbicola</name>
    <dbReference type="NCBI Taxonomy" id="2016530"/>
    <lineage>
        <taxon>Bacteria</taxon>
        <taxon>Pseudomonadati</taxon>
        <taxon>Bacteroidota</taxon>
        <taxon>Cytophagia</taxon>
        <taxon>Cytophagales</taxon>
        <taxon>Raineyaceae</taxon>
        <taxon>Raineya</taxon>
    </lineage>
</organism>
<keyword evidence="9" id="KW-1185">Reference proteome</keyword>
<dbReference type="Gene3D" id="1.10.287.130">
    <property type="match status" value="1"/>
</dbReference>
<sequence>MTNLEIEALLPSYLVNSEILAVVVIDLQENYLYHNEIFRKNFIFENEVLGTSCLHTIAPDDHQLCKDTVDKCFQYPEKNFSLYLRKKTANQQGFYLTHWDFSAFKNQRGEVCGILGIGYDVSFLAESQKLIKANATKLRALLESSEYSQVLISPDFKVLLCNQKAQELSQMIFNKNLSENDNFLDFVMPEAHSDFTEAFKRAMQGETFELEREREFQGKKLWLKMKYAPVYDEAGRVLGVSLVTLDIDEKKRIQDKLKSSEIKLRAIVDSTNDNNVLLSPDFKVLSFNKKAFENVKLFFGAEMKEGDDFRKYVVPTRETDFQNYVKRTLQGETIVEELCIDLENGEQYWFLVSFFPAYDEEGNLIGVSYNASDIDKRKKYELILEKQNRQLREIAYIQSHKVRKPVANILGLMQLMDKSKMSEENQKYFDYLLQATQDLDKIIHEIVSKAYQIE</sequence>
<dbReference type="PANTHER" id="PTHR43304">
    <property type="entry name" value="PHYTOCHROME-LIKE PROTEIN CPH1"/>
    <property type="match status" value="1"/>
</dbReference>
<dbReference type="PANTHER" id="PTHR43304:SF1">
    <property type="entry name" value="PAC DOMAIN-CONTAINING PROTEIN"/>
    <property type="match status" value="1"/>
</dbReference>
<proteinExistence type="predicted"/>
<comment type="caution">
    <text evidence="8">The sequence shown here is derived from an EMBL/GenBank/DDBJ whole genome shotgun (WGS) entry which is preliminary data.</text>
</comment>
<evidence type="ECO:0000256" key="3">
    <source>
        <dbReference type="ARBA" id="ARBA00022553"/>
    </source>
</evidence>
<evidence type="ECO:0000259" key="6">
    <source>
        <dbReference type="PROSITE" id="PS50112"/>
    </source>
</evidence>
<keyword evidence="4" id="KW-0808">Transferase</keyword>
<dbReference type="PROSITE" id="PS50113">
    <property type="entry name" value="PAC"/>
    <property type="match status" value="2"/>
</dbReference>
<dbReference type="InterPro" id="IPR035965">
    <property type="entry name" value="PAS-like_dom_sf"/>
</dbReference>
<evidence type="ECO:0000313" key="8">
    <source>
        <dbReference type="EMBL" id="PKQ65301.1"/>
    </source>
</evidence>
<dbReference type="Proteomes" id="UP000233387">
    <property type="component" value="Unassembled WGS sequence"/>
</dbReference>
<dbReference type="NCBIfam" id="TIGR00229">
    <property type="entry name" value="sensory_box"/>
    <property type="match status" value="2"/>
</dbReference>
<dbReference type="CDD" id="cd00130">
    <property type="entry name" value="PAS"/>
    <property type="match status" value="3"/>
</dbReference>
<keyword evidence="3" id="KW-0597">Phosphoprotein</keyword>
<dbReference type="GO" id="GO:0000155">
    <property type="term" value="F:phosphorelay sensor kinase activity"/>
    <property type="evidence" value="ECO:0007669"/>
    <property type="project" value="InterPro"/>
</dbReference>
<dbReference type="SUPFAM" id="SSF55785">
    <property type="entry name" value="PYP-like sensor domain (PAS domain)"/>
    <property type="match status" value="3"/>
</dbReference>
<keyword evidence="5" id="KW-0418">Kinase</keyword>
<dbReference type="InterPro" id="IPR013656">
    <property type="entry name" value="PAS_4"/>
</dbReference>
<dbReference type="Pfam" id="PF13426">
    <property type="entry name" value="PAS_9"/>
    <property type="match status" value="1"/>
</dbReference>
<accession>A0A2N3I4T6</accession>
<dbReference type="InterPro" id="IPR052162">
    <property type="entry name" value="Sensor_kinase/Photoreceptor"/>
</dbReference>
<evidence type="ECO:0000256" key="2">
    <source>
        <dbReference type="ARBA" id="ARBA00012438"/>
    </source>
</evidence>
<dbReference type="EC" id="2.7.13.3" evidence="2"/>
<feature type="domain" description="PAC" evidence="7">
    <location>
        <begin position="333"/>
        <end position="386"/>
    </location>
</feature>
<dbReference type="PROSITE" id="PS50112">
    <property type="entry name" value="PAS"/>
    <property type="match status" value="1"/>
</dbReference>
<protein>
    <recommendedName>
        <fullName evidence="2">histidine kinase</fullName>
        <ecNumber evidence="2">2.7.13.3</ecNumber>
    </recommendedName>
</protein>
<name>A0A2N3I4T6_9BACT</name>
<dbReference type="OrthoDB" id="9124519at2"/>
<dbReference type="InterPro" id="IPR000014">
    <property type="entry name" value="PAS"/>
</dbReference>
<gene>
    <name evidence="8" type="ORF">Rain11_2546</name>
</gene>
<dbReference type="AlphaFoldDB" id="A0A2N3I4T6"/>
<dbReference type="Pfam" id="PF08448">
    <property type="entry name" value="PAS_4"/>
    <property type="match status" value="2"/>
</dbReference>
<feature type="domain" description="PAC" evidence="7">
    <location>
        <begin position="206"/>
        <end position="259"/>
    </location>
</feature>
<comment type="catalytic activity">
    <reaction evidence="1">
        <text>ATP + protein L-histidine = ADP + protein N-phospho-L-histidine.</text>
        <dbReference type="EC" id="2.7.13.3"/>
    </reaction>
</comment>
<reference evidence="8 9" key="1">
    <citation type="submission" date="2017-06" db="EMBL/GenBank/DDBJ databases">
        <title>Raineya orbicola gen. nov., sp. nov. a slightly thermophilic bacterium of the phylum Bacteroidetes and the description of Raineyaceae fam. nov.</title>
        <authorList>
            <person name="Albuquerque L."/>
            <person name="Polonia A.R.M."/>
            <person name="Barroso C."/>
            <person name="Froufe H.J.C."/>
            <person name="Lage O."/>
            <person name="Lobo-Da-Cunha A."/>
            <person name="Egas C."/>
            <person name="Da Costa M.S."/>
        </authorList>
    </citation>
    <scope>NUCLEOTIDE SEQUENCE [LARGE SCALE GENOMIC DNA]</scope>
    <source>
        <strain evidence="8 9">SPSPC-11</strain>
    </source>
</reference>
<evidence type="ECO:0000313" key="9">
    <source>
        <dbReference type="Proteomes" id="UP000233387"/>
    </source>
</evidence>